<dbReference type="OrthoDB" id="2866996at2759"/>
<dbReference type="PANTHER" id="PTHR12121">
    <property type="entry name" value="CARBON CATABOLITE REPRESSOR PROTEIN 4"/>
    <property type="match status" value="1"/>
</dbReference>
<dbReference type="AlphaFoldDB" id="A0A1Q9C1Y3"/>
<name>A0A1Q9C1Y3_SYMMI</name>
<dbReference type="Pfam" id="PF03372">
    <property type="entry name" value="Exo_endo_phos"/>
    <property type="match status" value="1"/>
</dbReference>
<dbReference type="InterPro" id="IPR005135">
    <property type="entry name" value="Endo/exonuclease/phosphatase"/>
</dbReference>
<feature type="compositionally biased region" description="Basic and acidic residues" evidence="2">
    <location>
        <begin position="646"/>
        <end position="658"/>
    </location>
</feature>
<feature type="region of interest" description="Disordered" evidence="2">
    <location>
        <begin position="632"/>
        <end position="681"/>
    </location>
</feature>
<keyword evidence="5" id="KW-1185">Reference proteome</keyword>
<organism evidence="4 5">
    <name type="scientific">Symbiodinium microadriaticum</name>
    <name type="common">Dinoflagellate</name>
    <name type="synonym">Zooxanthella microadriatica</name>
    <dbReference type="NCBI Taxonomy" id="2951"/>
    <lineage>
        <taxon>Eukaryota</taxon>
        <taxon>Sar</taxon>
        <taxon>Alveolata</taxon>
        <taxon>Dinophyceae</taxon>
        <taxon>Suessiales</taxon>
        <taxon>Symbiodiniaceae</taxon>
        <taxon>Symbiodinium</taxon>
    </lineage>
</organism>
<proteinExistence type="predicted"/>
<dbReference type="InterPro" id="IPR008615">
    <property type="entry name" value="FNIP"/>
</dbReference>
<dbReference type="Proteomes" id="UP000186817">
    <property type="component" value="Unassembled WGS sequence"/>
</dbReference>
<protein>
    <submittedName>
        <fullName evidence="4">Nocturnin</fullName>
    </submittedName>
</protein>
<feature type="domain" description="Endonuclease/exonuclease/phosphatase" evidence="3">
    <location>
        <begin position="22"/>
        <end position="297"/>
    </location>
</feature>
<dbReference type="Gene3D" id="3.60.10.10">
    <property type="entry name" value="Endonuclease/exonuclease/phosphatase"/>
    <property type="match status" value="1"/>
</dbReference>
<evidence type="ECO:0000313" key="4">
    <source>
        <dbReference type="EMBL" id="OLP76926.1"/>
    </source>
</evidence>
<comment type="caution">
    <text evidence="4">The sequence shown here is derived from an EMBL/GenBank/DDBJ whole genome shotgun (WGS) entry which is preliminary data.</text>
</comment>
<feature type="coiled-coil region" evidence="1">
    <location>
        <begin position="386"/>
        <end position="413"/>
    </location>
</feature>
<gene>
    <name evidence="4" type="primary">ccrn4l</name>
    <name evidence="4" type="ORF">AK812_SmicGene43078</name>
</gene>
<feature type="compositionally biased region" description="Basic and acidic residues" evidence="2">
    <location>
        <begin position="587"/>
        <end position="609"/>
    </location>
</feature>
<dbReference type="EMBL" id="LSRX01001886">
    <property type="protein sequence ID" value="OLP76926.1"/>
    <property type="molecule type" value="Genomic_DNA"/>
</dbReference>
<evidence type="ECO:0000313" key="5">
    <source>
        <dbReference type="Proteomes" id="UP000186817"/>
    </source>
</evidence>
<sequence length="847" mass="92215">MTSRLRRNGRFLDDSSQDFSILSWNVLAPCFADGSGHYLHVPPAAMEWEARSDLVVEELIEASPDLIALQEVMYELYESDLQPRLASLGYVGTIQQRSRKDDHQTGNATFFRESRFEISWEAHRSRVLLLGLRDLHGGAEICVANAHLEGNPRKPMDRVSQVRSALLDASKHGGPERHGLILCGDFNAPLISSAVASFLCFGQVLPGVQEFGYAVDVPSKVPETGHPYAMQSAYTPDPGEFSFTLRGAAGSCHMLDHVWYDAARVQCQAVREVFRSPEHREAVLAHGLPNEADPSDHLPVGAVLRLLPAPVKERQADPGPDELLHAAEELWQACPLSQEQRERFLACEEALSSALPAGRPTAEELAAFEAAKQAREACVAAFPAEAQLMVERISDLRKQARKAEQRRARQSAKDVKESKAKAKQRGLLGVLLLAALGPSLTAHAGFASSLFIIRTSVGAVLWFKFAMLSEKRPAAEPTEERGPKAARSEDEVDTAKRQLQLVLEQQGLAQDQWKTAQDQWKKAVEAGVQVDELAAGLAPLLVEVRAMVCIATCWWREPPLTPCGAVLLVQILERFAMPPKKRPAARQPEERLPKVAKEEAVRDLEKDKKKGEAIAAAEKKVAAAKKEVEVGPAQARSACSSKRKRADSPAHLAEKSDGQEPGSQGLMDDQSRSVPPVGHGAGGRSLSIHGLGGHTFQLYVGSAAMGWEVVRDIAARLGRPAASLLLTSGGSMLDLHRALLQQVADDDVTYVSRSFGAGCAVSSFQKALVGKSLNEADVCAFDEVVSMTLGSDFNQSLQGMQLPRSLQTLNFGHNFNQSLQGIQLPNALQTLTFGYNFNQSLQGIQLP</sequence>
<dbReference type="SUPFAM" id="SSF56219">
    <property type="entry name" value="DNase I-like"/>
    <property type="match status" value="1"/>
</dbReference>
<accession>A0A1Q9C1Y3</accession>
<dbReference type="InterPro" id="IPR036691">
    <property type="entry name" value="Endo/exonu/phosph_ase_sf"/>
</dbReference>
<dbReference type="GO" id="GO:0000175">
    <property type="term" value="F:3'-5'-RNA exonuclease activity"/>
    <property type="evidence" value="ECO:0007669"/>
    <property type="project" value="TreeGrafter"/>
</dbReference>
<dbReference type="PANTHER" id="PTHR12121:SF34">
    <property type="entry name" value="PROTEIN ANGEL"/>
    <property type="match status" value="1"/>
</dbReference>
<dbReference type="InterPro" id="IPR050410">
    <property type="entry name" value="CCR4/nocturin_mRNA_transcr"/>
</dbReference>
<reference evidence="4 5" key="1">
    <citation type="submission" date="2016-02" db="EMBL/GenBank/DDBJ databases">
        <title>Genome analysis of coral dinoflagellate symbionts highlights evolutionary adaptations to a symbiotic lifestyle.</title>
        <authorList>
            <person name="Aranda M."/>
            <person name="Li Y."/>
            <person name="Liew Y.J."/>
            <person name="Baumgarten S."/>
            <person name="Simakov O."/>
            <person name="Wilson M."/>
            <person name="Piel J."/>
            <person name="Ashoor H."/>
            <person name="Bougouffa S."/>
            <person name="Bajic V.B."/>
            <person name="Ryu T."/>
            <person name="Ravasi T."/>
            <person name="Bayer T."/>
            <person name="Micklem G."/>
            <person name="Kim H."/>
            <person name="Bhak J."/>
            <person name="Lajeunesse T.C."/>
            <person name="Voolstra C.R."/>
        </authorList>
    </citation>
    <scope>NUCLEOTIDE SEQUENCE [LARGE SCALE GENOMIC DNA]</scope>
    <source>
        <strain evidence="4 5">CCMP2467</strain>
    </source>
</reference>
<evidence type="ECO:0000256" key="2">
    <source>
        <dbReference type="SAM" id="MobiDB-lite"/>
    </source>
</evidence>
<evidence type="ECO:0000259" key="3">
    <source>
        <dbReference type="Pfam" id="PF03372"/>
    </source>
</evidence>
<evidence type="ECO:0000256" key="1">
    <source>
        <dbReference type="SAM" id="Coils"/>
    </source>
</evidence>
<feature type="region of interest" description="Disordered" evidence="2">
    <location>
        <begin position="580"/>
        <end position="609"/>
    </location>
</feature>
<keyword evidence="1" id="KW-0175">Coiled coil</keyword>
<dbReference type="Pfam" id="PF05725">
    <property type="entry name" value="FNIP"/>
    <property type="match status" value="1"/>
</dbReference>